<keyword evidence="3" id="KW-1133">Transmembrane helix</keyword>
<dbReference type="AlphaFoldDB" id="A0A9D2J8G2"/>
<feature type="transmembrane region" description="Helical" evidence="3">
    <location>
        <begin position="205"/>
        <end position="227"/>
    </location>
</feature>
<evidence type="ECO:0000259" key="4">
    <source>
        <dbReference type="PROSITE" id="PS50943"/>
    </source>
</evidence>
<feature type="transmembrane region" description="Helical" evidence="3">
    <location>
        <begin position="135"/>
        <end position="157"/>
    </location>
</feature>
<dbReference type="EMBL" id="DXBR01000083">
    <property type="protein sequence ID" value="HIZ40042.1"/>
    <property type="molecule type" value="Genomic_DNA"/>
</dbReference>
<sequence length="305" mass="33438">MIEENIRRLRKNAKMSQEDLAEKLSVVRQTVSKWERGLSVPDAEMVIKMAALFEVPVSELLGMETQAAAAPHPAAVSDISIKELTEELARLNAELAEKNKAERRMKLASQKRGVILLLCFAAVIFSANIQNQTLAACAVGVCSIAALLILYKNLALFTDTVADEMHTRALTITTFFNIGMILVVITVTMLTESGVLTLSASGEKIFATAVVAVIIIFSGMISPRLPFNRHTGLRLPWTVRDEATWNVAHRILGITALPVALFYIAAAIVADDHMKTITLCAVAFWIGIPAAVSYIYYQRKMHGRA</sequence>
<dbReference type="PANTHER" id="PTHR46558">
    <property type="entry name" value="TRACRIPTIONAL REGULATORY PROTEIN-RELATED-RELATED"/>
    <property type="match status" value="1"/>
</dbReference>
<accession>A0A9D2J8G2</accession>
<dbReference type="PROSITE" id="PS50943">
    <property type="entry name" value="HTH_CROC1"/>
    <property type="match status" value="1"/>
</dbReference>
<dbReference type="SUPFAM" id="SSF47413">
    <property type="entry name" value="lambda repressor-like DNA-binding domains"/>
    <property type="match status" value="1"/>
</dbReference>
<evidence type="ECO:0000256" key="3">
    <source>
        <dbReference type="SAM" id="Phobius"/>
    </source>
</evidence>
<gene>
    <name evidence="5" type="ORF">H9968_09010</name>
</gene>
<dbReference type="SMART" id="SM00530">
    <property type="entry name" value="HTH_XRE"/>
    <property type="match status" value="1"/>
</dbReference>
<dbReference type="PANTHER" id="PTHR46558:SF3">
    <property type="entry name" value="TRANSCRIPTIONAL REGULATOR"/>
    <property type="match status" value="1"/>
</dbReference>
<feature type="coiled-coil region" evidence="2">
    <location>
        <begin position="74"/>
        <end position="111"/>
    </location>
</feature>
<comment type="caution">
    <text evidence="5">The sequence shown here is derived from an EMBL/GenBank/DDBJ whole genome shotgun (WGS) entry which is preliminary data.</text>
</comment>
<dbReference type="Gene3D" id="1.10.260.40">
    <property type="entry name" value="lambda repressor-like DNA-binding domains"/>
    <property type="match status" value="1"/>
</dbReference>
<dbReference type="CDD" id="cd00093">
    <property type="entry name" value="HTH_XRE"/>
    <property type="match status" value="1"/>
</dbReference>
<evidence type="ECO:0000313" key="5">
    <source>
        <dbReference type="EMBL" id="HIZ40042.1"/>
    </source>
</evidence>
<proteinExistence type="predicted"/>
<keyword evidence="3" id="KW-0472">Membrane</keyword>
<dbReference type="GO" id="GO:0003677">
    <property type="term" value="F:DNA binding"/>
    <property type="evidence" value="ECO:0007669"/>
    <property type="project" value="UniProtKB-KW"/>
</dbReference>
<dbReference type="Pfam" id="PF13630">
    <property type="entry name" value="SdpI"/>
    <property type="match status" value="1"/>
</dbReference>
<protein>
    <submittedName>
        <fullName evidence="5">Helix-turn-helix domain-containing protein</fullName>
    </submittedName>
</protein>
<dbReference type="Pfam" id="PF01381">
    <property type="entry name" value="HTH_3"/>
    <property type="match status" value="1"/>
</dbReference>
<keyword evidence="3" id="KW-0812">Transmembrane</keyword>
<reference evidence="5" key="1">
    <citation type="journal article" date="2021" name="PeerJ">
        <title>Extensive microbial diversity within the chicken gut microbiome revealed by metagenomics and culture.</title>
        <authorList>
            <person name="Gilroy R."/>
            <person name="Ravi A."/>
            <person name="Getino M."/>
            <person name="Pursley I."/>
            <person name="Horton D.L."/>
            <person name="Alikhan N.F."/>
            <person name="Baker D."/>
            <person name="Gharbi K."/>
            <person name="Hall N."/>
            <person name="Watson M."/>
            <person name="Adriaenssens E.M."/>
            <person name="Foster-Nyarko E."/>
            <person name="Jarju S."/>
            <person name="Secka A."/>
            <person name="Antonio M."/>
            <person name="Oren A."/>
            <person name="Chaudhuri R.R."/>
            <person name="La Ragione R."/>
            <person name="Hildebrand F."/>
            <person name="Pallen M.J."/>
        </authorList>
    </citation>
    <scope>NUCLEOTIDE SEQUENCE</scope>
    <source>
        <strain evidence="5">CHK179-28034</strain>
    </source>
</reference>
<keyword evidence="1" id="KW-0238">DNA-binding</keyword>
<feature type="transmembrane region" description="Helical" evidence="3">
    <location>
        <begin position="113"/>
        <end position="129"/>
    </location>
</feature>
<dbReference type="InterPro" id="IPR001387">
    <property type="entry name" value="Cro/C1-type_HTH"/>
</dbReference>
<feature type="transmembrane region" description="Helical" evidence="3">
    <location>
        <begin position="276"/>
        <end position="297"/>
    </location>
</feature>
<feature type="domain" description="HTH cro/C1-type" evidence="4">
    <location>
        <begin position="6"/>
        <end position="60"/>
    </location>
</feature>
<dbReference type="InterPro" id="IPR010982">
    <property type="entry name" value="Lambda_DNA-bd_dom_sf"/>
</dbReference>
<evidence type="ECO:0000256" key="2">
    <source>
        <dbReference type="SAM" id="Coils"/>
    </source>
</evidence>
<dbReference type="Proteomes" id="UP000824049">
    <property type="component" value="Unassembled WGS sequence"/>
</dbReference>
<evidence type="ECO:0000256" key="1">
    <source>
        <dbReference type="ARBA" id="ARBA00023125"/>
    </source>
</evidence>
<organism evidence="5 6">
    <name type="scientific">Candidatus Anaerobutyricum stercoris</name>
    <dbReference type="NCBI Taxonomy" id="2838457"/>
    <lineage>
        <taxon>Bacteria</taxon>
        <taxon>Bacillati</taxon>
        <taxon>Bacillota</taxon>
        <taxon>Clostridia</taxon>
        <taxon>Lachnospirales</taxon>
        <taxon>Lachnospiraceae</taxon>
        <taxon>Anaerobutyricum</taxon>
    </lineage>
</organism>
<dbReference type="InterPro" id="IPR025962">
    <property type="entry name" value="SdpI/YhfL"/>
</dbReference>
<reference evidence="5" key="2">
    <citation type="submission" date="2021-04" db="EMBL/GenBank/DDBJ databases">
        <authorList>
            <person name="Gilroy R."/>
        </authorList>
    </citation>
    <scope>NUCLEOTIDE SEQUENCE</scope>
    <source>
        <strain evidence="5">CHK179-28034</strain>
    </source>
</reference>
<keyword evidence="2" id="KW-0175">Coiled coil</keyword>
<name>A0A9D2J8G2_9FIRM</name>
<evidence type="ECO:0000313" key="6">
    <source>
        <dbReference type="Proteomes" id="UP000824049"/>
    </source>
</evidence>
<feature type="transmembrane region" description="Helical" evidence="3">
    <location>
        <begin position="169"/>
        <end position="190"/>
    </location>
</feature>
<feature type="transmembrane region" description="Helical" evidence="3">
    <location>
        <begin position="247"/>
        <end position="270"/>
    </location>
</feature>